<dbReference type="PANTHER" id="PTHR31272">
    <property type="entry name" value="CYTOCHROME C-TYPE BIOGENESIS PROTEIN HI_1454-RELATED"/>
    <property type="match status" value="1"/>
</dbReference>
<dbReference type="AlphaFoldDB" id="A0A1M6EG33"/>
<evidence type="ECO:0000259" key="8">
    <source>
        <dbReference type="Pfam" id="PF02683"/>
    </source>
</evidence>
<feature type="transmembrane region" description="Helical" evidence="7">
    <location>
        <begin position="12"/>
        <end position="34"/>
    </location>
</feature>
<keyword evidence="6 7" id="KW-0472">Membrane</keyword>
<feature type="transmembrane region" description="Helical" evidence="7">
    <location>
        <begin position="211"/>
        <end position="229"/>
    </location>
</feature>
<evidence type="ECO:0000256" key="6">
    <source>
        <dbReference type="ARBA" id="ARBA00023136"/>
    </source>
</evidence>
<keyword evidence="10" id="KW-1185">Reference proteome</keyword>
<dbReference type="OrthoDB" id="9809733at2"/>
<reference evidence="10" key="1">
    <citation type="submission" date="2016-11" db="EMBL/GenBank/DDBJ databases">
        <authorList>
            <person name="Varghese N."/>
            <person name="Submissions S."/>
        </authorList>
    </citation>
    <scope>NUCLEOTIDE SEQUENCE [LARGE SCALE GENOMIC DNA]</scope>
    <source>
        <strain evidence="10">DSM 16219</strain>
    </source>
</reference>
<dbReference type="GO" id="GO:0016020">
    <property type="term" value="C:membrane"/>
    <property type="evidence" value="ECO:0007669"/>
    <property type="project" value="UniProtKB-SubCell"/>
</dbReference>
<evidence type="ECO:0000313" key="10">
    <source>
        <dbReference type="Proteomes" id="UP000183994"/>
    </source>
</evidence>
<accession>A0A1M6EG33</accession>
<feature type="transmembrane region" description="Helical" evidence="7">
    <location>
        <begin position="64"/>
        <end position="90"/>
    </location>
</feature>
<dbReference type="GO" id="GO:0017004">
    <property type="term" value="P:cytochrome complex assembly"/>
    <property type="evidence" value="ECO:0007669"/>
    <property type="project" value="UniProtKB-KW"/>
</dbReference>
<comment type="similarity">
    <text evidence="2">Belongs to the DsbD family.</text>
</comment>
<evidence type="ECO:0000256" key="1">
    <source>
        <dbReference type="ARBA" id="ARBA00004141"/>
    </source>
</evidence>
<dbReference type="PANTHER" id="PTHR31272:SF6">
    <property type="entry name" value="CYTOCHROME C-TYPE BIOGENESIS CCDA-LIKE CHLOROPLASTIC PROTEIN"/>
    <property type="match status" value="1"/>
</dbReference>
<sequence length="238" mass="24865">MLNDFFVTVNHWMSGGLLAAAFGCLLWGMISVLLSPCHMASIPLIVGYVGGQDKILEVKGAAKYAAAFTFGLFITIAVLGVVCAVLGRMMGDVSPYWTILVGAILLWVSLDMLGVQACSMSSGAMSRLRVKGIGGAFILGLAYGILSGSCTFGFIAPILAVITVQEKIATGVMMIVLFGIGHCIPIAAAGSSAALVRKVLSNNAFQRGGAWFRKGAGVLVAGLAVYFIVRPFLQNPLV</sequence>
<evidence type="ECO:0000313" key="9">
    <source>
        <dbReference type="EMBL" id="SHI84290.1"/>
    </source>
</evidence>
<dbReference type="InterPro" id="IPR003834">
    <property type="entry name" value="Cyt_c_assmbl_TM_dom"/>
</dbReference>
<evidence type="ECO:0000256" key="5">
    <source>
        <dbReference type="ARBA" id="ARBA00022989"/>
    </source>
</evidence>
<evidence type="ECO:0000256" key="2">
    <source>
        <dbReference type="ARBA" id="ARBA00006143"/>
    </source>
</evidence>
<proteinExistence type="inferred from homology"/>
<dbReference type="Pfam" id="PF02683">
    <property type="entry name" value="DsbD_TM"/>
    <property type="match status" value="1"/>
</dbReference>
<feature type="transmembrane region" description="Helical" evidence="7">
    <location>
        <begin position="136"/>
        <end position="162"/>
    </location>
</feature>
<gene>
    <name evidence="9" type="ORF">SAMN02745216_00643</name>
</gene>
<feature type="domain" description="Cytochrome C biogenesis protein transmembrane" evidence="8">
    <location>
        <begin position="23"/>
        <end position="229"/>
    </location>
</feature>
<dbReference type="InterPro" id="IPR051790">
    <property type="entry name" value="Cytochrome_c-biogenesis_DsbD"/>
</dbReference>
<dbReference type="RefSeq" id="WP_073472789.1">
    <property type="nucleotide sequence ID" value="NZ_FQZU01000002.1"/>
</dbReference>
<organism evidence="9 10">
    <name type="scientific">Desulfatibacillum alkenivorans DSM 16219</name>
    <dbReference type="NCBI Taxonomy" id="1121393"/>
    <lineage>
        <taxon>Bacteria</taxon>
        <taxon>Pseudomonadati</taxon>
        <taxon>Thermodesulfobacteriota</taxon>
        <taxon>Desulfobacteria</taxon>
        <taxon>Desulfobacterales</taxon>
        <taxon>Desulfatibacillaceae</taxon>
        <taxon>Desulfatibacillum</taxon>
    </lineage>
</organism>
<dbReference type="Proteomes" id="UP000183994">
    <property type="component" value="Unassembled WGS sequence"/>
</dbReference>
<keyword evidence="5 7" id="KW-1133">Transmembrane helix</keyword>
<evidence type="ECO:0000256" key="3">
    <source>
        <dbReference type="ARBA" id="ARBA00022692"/>
    </source>
</evidence>
<dbReference type="STRING" id="1121393.SAMN02745216_00643"/>
<comment type="subcellular location">
    <subcellularLocation>
        <location evidence="1">Membrane</location>
        <topology evidence="1">Multi-pass membrane protein</topology>
    </subcellularLocation>
</comment>
<keyword evidence="4" id="KW-0201">Cytochrome c-type biogenesis</keyword>
<evidence type="ECO:0000256" key="4">
    <source>
        <dbReference type="ARBA" id="ARBA00022748"/>
    </source>
</evidence>
<keyword evidence="3 7" id="KW-0812">Transmembrane</keyword>
<dbReference type="EMBL" id="FQZU01000002">
    <property type="protein sequence ID" value="SHI84290.1"/>
    <property type="molecule type" value="Genomic_DNA"/>
</dbReference>
<feature type="transmembrane region" description="Helical" evidence="7">
    <location>
        <begin position="96"/>
        <end position="115"/>
    </location>
</feature>
<evidence type="ECO:0000256" key="7">
    <source>
        <dbReference type="SAM" id="Phobius"/>
    </source>
</evidence>
<name>A0A1M6EG33_9BACT</name>
<feature type="transmembrane region" description="Helical" evidence="7">
    <location>
        <begin position="168"/>
        <end position="190"/>
    </location>
</feature>
<protein>
    <submittedName>
        <fullName evidence="9">Cytochrome c-type biogenesis protein</fullName>
    </submittedName>
</protein>